<dbReference type="InterPro" id="IPR048256">
    <property type="entry name" value="Tektin-like"/>
</dbReference>
<keyword evidence="4" id="KW-0969">Cilium</keyword>
<sequence>MMGDVAVYNNVPEQTEKVYSNTSTIGFRSLKCTPQEWMSYQNEKYFQATNDCEQTEEVNDSTKSIIRSTDARTRKLQADSTKRLKERLHDTLFWKQALEREINDVIQETSFLIKEKDRLQNFLLETDLPLQIATENLNTRECRRAIDKVADPVESELYVEVELIQNVQKLIKNAVEQAHKQICQNRAVKEALEINWSDKKEAEEIDSKAGNLKNCSTNKQFYAGVALYQENMSTVESWAKDANEVITRAEAERLASIDLRSLISNLIVDTSRDMRQQFDRVNAAFQDNLNQLMAAKTTLEENLKNVLHKISMLEHNLNELREAIRAEDDPLMNAQTRLHLRTFRPNMELCKDPASVSLVEEVNILGQSLDELLHQYSTVENKLKDLHDTQMTLEKEIELKTETIRLNQVGCIPKRTYYPSAVRLQGY</sequence>
<comment type="similarity">
    <text evidence="1 4">Belongs to the tektin family.</text>
</comment>
<reference evidence="6" key="1">
    <citation type="journal article" date="2012" name="PLoS Negl. Trop. Dis.">
        <title>A systematically improved high quality genome and transcriptome of the human blood fluke Schistosoma mansoni.</title>
        <authorList>
            <person name="Protasio A.V."/>
            <person name="Tsai I.J."/>
            <person name="Babbage A."/>
            <person name="Nichol S."/>
            <person name="Hunt M."/>
            <person name="Aslett M.A."/>
            <person name="De Silva N."/>
            <person name="Velarde G.S."/>
            <person name="Anderson T.J."/>
            <person name="Clark R.C."/>
            <person name="Davidson C."/>
            <person name="Dillon G.P."/>
            <person name="Holroyd N.E."/>
            <person name="LoVerde P.T."/>
            <person name="Lloyd C."/>
            <person name="McQuillan J."/>
            <person name="Oliveira G."/>
            <person name="Otto T.D."/>
            <person name="Parker-Manuel S.J."/>
            <person name="Quail M.A."/>
            <person name="Wilson R.A."/>
            <person name="Zerlotini A."/>
            <person name="Dunne D.W."/>
            <person name="Berriman M."/>
        </authorList>
    </citation>
    <scope>NUCLEOTIDE SEQUENCE [LARGE SCALE GENOMIC DNA]</scope>
    <source>
        <strain evidence="6">Puerto Rican</strain>
    </source>
</reference>
<dbReference type="GO" id="GO:0005930">
    <property type="term" value="C:axoneme"/>
    <property type="evidence" value="ECO:0007669"/>
    <property type="project" value="UniProtKB-SubCell"/>
</dbReference>
<keyword evidence="3 5" id="KW-0175">Coiled coil</keyword>
<dbReference type="PRINTS" id="PR00511">
    <property type="entry name" value="TEKTIN"/>
</dbReference>
<evidence type="ECO:0000313" key="7">
    <source>
        <dbReference type="WBParaSite" id="Smp_343970.1"/>
    </source>
</evidence>
<dbReference type="STRING" id="6183.A0A5K4FE02"/>
<evidence type="ECO:0000256" key="2">
    <source>
        <dbReference type="ARBA" id="ARBA00022490"/>
    </source>
</evidence>
<dbReference type="GO" id="GO:0060271">
    <property type="term" value="P:cilium assembly"/>
    <property type="evidence" value="ECO:0007669"/>
    <property type="project" value="UniProtKB-UniRule"/>
</dbReference>
<name>A0A5K4FE02_SCHMA</name>
<dbReference type="Pfam" id="PF03148">
    <property type="entry name" value="Tektin"/>
    <property type="match status" value="1"/>
</dbReference>
<reference evidence="7" key="2">
    <citation type="submission" date="2019-11" db="UniProtKB">
        <authorList>
            <consortium name="WormBaseParasite"/>
        </authorList>
    </citation>
    <scope>IDENTIFICATION</scope>
    <source>
        <strain evidence="7">Puerto Rican</strain>
    </source>
</reference>
<organism evidence="6 7">
    <name type="scientific">Schistosoma mansoni</name>
    <name type="common">Blood fluke</name>
    <dbReference type="NCBI Taxonomy" id="6183"/>
    <lineage>
        <taxon>Eukaryota</taxon>
        <taxon>Metazoa</taxon>
        <taxon>Spiralia</taxon>
        <taxon>Lophotrochozoa</taxon>
        <taxon>Platyhelminthes</taxon>
        <taxon>Trematoda</taxon>
        <taxon>Digenea</taxon>
        <taxon>Strigeidida</taxon>
        <taxon>Schistosomatoidea</taxon>
        <taxon>Schistosomatidae</taxon>
        <taxon>Schistosoma</taxon>
    </lineage>
</organism>
<dbReference type="GO" id="GO:0060294">
    <property type="term" value="P:cilium movement involved in cell motility"/>
    <property type="evidence" value="ECO:0007669"/>
    <property type="project" value="UniProtKB-UniRule"/>
</dbReference>
<dbReference type="AlphaFoldDB" id="A0A5K4FE02"/>
<keyword evidence="4" id="KW-0966">Cell projection</keyword>
<feature type="coiled-coil region" evidence="5">
    <location>
        <begin position="369"/>
        <end position="396"/>
    </location>
</feature>
<evidence type="ECO:0000256" key="3">
    <source>
        <dbReference type="ARBA" id="ARBA00023054"/>
    </source>
</evidence>
<dbReference type="FunCoup" id="A0A5K4FE02">
    <property type="interactions" value="3"/>
</dbReference>
<evidence type="ECO:0000256" key="4">
    <source>
        <dbReference type="RuleBase" id="RU367040"/>
    </source>
</evidence>
<dbReference type="WBParaSite" id="Smp_343970.1">
    <property type="protein sequence ID" value="Smp_343970.1"/>
    <property type="gene ID" value="Smp_343970"/>
</dbReference>
<comment type="subcellular location">
    <subcellularLocation>
        <location evidence="4">Cytoplasm</location>
        <location evidence="4">Cytoskeleton</location>
        <location evidence="4">Cilium axoneme</location>
    </subcellularLocation>
</comment>
<dbReference type="PANTHER" id="PTHR19960">
    <property type="entry name" value="TEKTIN"/>
    <property type="match status" value="1"/>
</dbReference>
<dbReference type="GO" id="GO:0015630">
    <property type="term" value="C:microtubule cytoskeleton"/>
    <property type="evidence" value="ECO:0007669"/>
    <property type="project" value="UniProtKB-UniRule"/>
</dbReference>
<proteinExistence type="inferred from homology"/>
<accession>A0A5K4FE02</accession>
<keyword evidence="6" id="KW-1185">Reference proteome</keyword>
<dbReference type="Proteomes" id="UP000008854">
    <property type="component" value="Unassembled WGS sequence"/>
</dbReference>
<keyword evidence="4" id="KW-0282">Flagellum</keyword>
<evidence type="ECO:0000313" key="6">
    <source>
        <dbReference type="Proteomes" id="UP000008854"/>
    </source>
</evidence>
<keyword evidence="2" id="KW-0963">Cytoplasm</keyword>
<dbReference type="GO" id="GO:0005634">
    <property type="term" value="C:nucleus"/>
    <property type="evidence" value="ECO:0007669"/>
    <property type="project" value="TreeGrafter"/>
</dbReference>
<evidence type="ECO:0000256" key="1">
    <source>
        <dbReference type="ARBA" id="ARBA00007209"/>
    </source>
</evidence>
<dbReference type="InParanoid" id="A0A5K4FE02"/>
<protein>
    <recommendedName>
        <fullName evidence="4">Tektin</fullName>
    </recommendedName>
</protein>
<evidence type="ECO:0000256" key="5">
    <source>
        <dbReference type="SAM" id="Coils"/>
    </source>
</evidence>
<dbReference type="PANTHER" id="PTHR19960:SF12">
    <property type="entry name" value="TEKTIN-4"/>
    <property type="match status" value="1"/>
</dbReference>
<dbReference type="InterPro" id="IPR000435">
    <property type="entry name" value="Tektins"/>
</dbReference>
<feature type="coiled-coil region" evidence="5">
    <location>
        <begin position="282"/>
        <end position="323"/>
    </location>
</feature>